<dbReference type="PROSITE" id="PS51257">
    <property type="entry name" value="PROKAR_LIPOPROTEIN"/>
    <property type="match status" value="1"/>
</dbReference>
<name>A0A8J7W571_9FIRM</name>
<reference evidence="8" key="2">
    <citation type="submission" date="2021-04" db="EMBL/GenBank/DDBJ databases">
        <authorList>
            <person name="Liu J."/>
        </authorList>
    </citation>
    <scope>NUCLEOTIDE SEQUENCE</scope>
    <source>
        <strain evidence="8">BAD-6</strain>
    </source>
</reference>
<evidence type="ECO:0000256" key="6">
    <source>
        <dbReference type="SAM" id="Phobius"/>
    </source>
</evidence>
<evidence type="ECO:0000256" key="1">
    <source>
        <dbReference type="ARBA" id="ARBA00004651"/>
    </source>
</evidence>
<feature type="domain" description="ABC3 transporter permease C-terminal" evidence="7">
    <location>
        <begin position="621"/>
        <end position="733"/>
    </location>
</feature>
<protein>
    <submittedName>
        <fullName evidence="8">FtsX-like permease family protein</fullName>
    </submittedName>
</protein>
<dbReference type="AlphaFoldDB" id="A0A8J7W571"/>
<dbReference type="Pfam" id="PF02687">
    <property type="entry name" value="FtsX"/>
    <property type="match status" value="2"/>
</dbReference>
<evidence type="ECO:0000256" key="5">
    <source>
        <dbReference type="ARBA" id="ARBA00023136"/>
    </source>
</evidence>
<organism evidence="8 9">
    <name type="scientific">Sinanaerobacter chloroacetimidivorans</name>
    <dbReference type="NCBI Taxonomy" id="2818044"/>
    <lineage>
        <taxon>Bacteria</taxon>
        <taxon>Bacillati</taxon>
        <taxon>Bacillota</taxon>
        <taxon>Clostridia</taxon>
        <taxon>Peptostreptococcales</taxon>
        <taxon>Anaerovoracaceae</taxon>
        <taxon>Sinanaerobacter</taxon>
    </lineage>
</organism>
<gene>
    <name evidence="8" type="ORF">KCX82_16050</name>
</gene>
<reference evidence="8" key="1">
    <citation type="submission" date="2021-04" db="EMBL/GenBank/DDBJ databases">
        <title>Sinoanaerobacter chloroacetimidivorans sp. nov., an obligate anaerobic bacterium isolated from anaerobic sludge.</title>
        <authorList>
            <person name="Bao Y."/>
        </authorList>
    </citation>
    <scope>NUCLEOTIDE SEQUENCE</scope>
    <source>
        <strain evidence="8">BAD-6</strain>
    </source>
</reference>
<keyword evidence="3 6" id="KW-0812">Transmembrane</keyword>
<keyword evidence="5 6" id="KW-0472">Membrane</keyword>
<keyword evidence="9" id="KW-1185">Reference proteome</keyword>
<dbReference type="EMBL" id="JAGSND010000012">
    <property type="protein sequence ID" value="MBR0599400.1"/>
    <property type="molecule type" value="Genomic_DNA"/>
</dbReference>
<sequence>MIINKRIRRVLLESKAQYIGSIVLIIFSCFAFTLMTQFAGNFEQLAYEFQNEYIQEDVSFTTEKNIENLQDLESAANAVIEEGKTLDYKVSEEQTLRIFSQNEKVNLPAVLEGRELGGRNEILLSPNFAAANNYHIGEEIRILDQSFTIAGFMALPNYIYPLQSEMDMMPHSGFGVAVISKDDFHALANGSSFYQVKFNPSDQNHRIQAAEFRELLESRNIDVVQWTDIEDNKRVSIVAAEIDILHLVSRAVPTGILLLASIMVGNVIGRMINHESTIIGALYALGYKKRELYLHYLKFPFLIAVIGGIVGTLLGFFPVRYMVSFMFTAFTMPMTGITFHPGLILLSLLLPILFLGVSGYFVIRKELKHSPVELMKGEKEENKVNFLEHNLKLERFKFSAKFKIREQLRSLSRLAFLLVGIAVATILLQWGFTLKSSTDFLFAEGSNNEYNFKYEYKFDKLRFDELPQEAEPFSASLFLPVNDEKRDFYVTGVPSESALLTLEDEKGNRLSTNQVIVTKPVARLLNIKEGDSVNIVRKLDGHMFSVKIDRIADTYSGKFLFMPLGDYNEKFGMPEGSYNGSFSNVQLDIPEDQAYSVVSIDEKLAGAQEAFEPVKSMIGGLSTVAFIIGMIVIYVVTSLIIEENKNIISLMKIFGYRKREINSLILNSSTLVVVIGYIIGIPLTISAIGVLQQSLETSVGMVLPPPKIDLLYILIGFIVVLLSYELSKLLCKKKVNAISMSEALKSGME</sequence>
<feature type="transmembrane region" description="Helical" evidence="6">
    <location>
        <begin position="710"/>
        <end position="731"/>
    </location>
</feature>
<dbReference type="RefSeq" id="WP_227019531.1">
    <property type="nucleotide sequence ID" value="NZ_JAGSND010000012.1"/>
</dbReference>
<feature type="transmembrane region" description="Helical" evidence="6">
    <location>
        <begin position="293"/>
        <end position="317"/>
    </location>
</feature>
<evidence type="ECO:0000256" key="2">
    <source>
        <dbReference type="ARBA" id="ARBA00022475"/>
    </source>
</evidence>
<dbReference type="PANTHER" id="PTHR30287">
    <property type="entry name" value="MEMBRANE COMPONENT OF PREDICTED ABC SUPERFAMILY METABOLITE UPTAKE TRANSPORTER"/>
    <property type="match status" value="1"/>
</dbReference>
<evidence type="ECO:0000313" key="9">
    <source>
        <dbReference type="Proteomes" id="UP000675664"/>
    </source>
</evidence>
<evidence type="ECO:0000313" key="8">
    <source>
        <dbReference type="EMBL" id="MBR0599400.1"/>
    </source>
</evidence>
<dbReference type="InterPro" id="IPR038766">
    <property type="entry name" value="Membrane_comp_ABC_pdt"/>
</dbReference>
<feature type="transmembrane region" description="Helical" evidence="6">
    <location>
        <begin position="617"/>
        <end position="641"/>
    </location>
</feature>
<feature type="domain" description="ABC3 transporter permease C-terminal" evidence="7">
    <location>
        <begin position="252"/>
        <end position="371"/>
    </location>
</feature>
<evidence type="ECO:0000256" key="3">
    <source>
        <dbReference type="ARBA" id="ARBA00022692"/>
    </source>
</evidence>
<feature type="transmembrane region" description="Helical" evidence="6">
    <location>
        <begin position="411"/>
        <end position="432"/>
    </location>
</feature>
<keyword evidence="4 6" id="KW-1133">Transmembrane helix</keyword>
<dbReference type="InterPro" id="IPR003838">
    <property type="entry name" value="ABC3_permease_C"/>
</dbReference>
<proteinExistence type="predicted"/>
<comment type="subcellular location">
    <subcellularLocation>
        <location evidence="1">Cell membrane</location>
        <topology evidence="1">Multi-pass membrane protein</topology>
    </subcellularLocation>
</comment>
<keyword evidence="2" id="KW-1003">Cell membrane</keyword>
<comment type="caution">
    <text evidence="8">The sequence shown here is derived from an EMBL/GenBank/DDBJ whole genome shotgun (WGS) entry which is preliminary data.</text>
</comment>
<dbReference type="PANTHER" id="PTHR30287:SF1">
    <property type="entry name" value="INNER MEMBRANE PROTEIN"/>
    <property type="match status" value="1"/>
</dbReference>
<evidence type="ECO:0000256" key="4">
    <source>
        <dbReference type="ARBA" id="ARBA00022989"/>
    </source>
</evidence>
<evidence type="ECO:0000259" key="7">
    <source>
        <dbReference type="Pfam" id="PF02687"/>
    </source>
</evidence>
<dbReference type="GO" id="GO:0005886">
    <property type="term" value="C:plasma membrane"/>
    <property type="evidence" value="ECO:0007669"/>
    <property type="project" value="UniProtKB-SubCell"/>
</dbReference>
<accession>A0A8J7W571</accession>
<feature type="transmembrane region" description="Helical" evidence="6">
    <location>
        <begin position="661"/>
        <end position="690"/>
    </location>
</feature>
<feature type="transmembrane region" description="Helical" evidence="6">
    <location>
        <begin position="337"/>
        <end position="363"/>
    </location>
</feature>
<feature type="transmembrane region" description="Helical" evidence="6">
    <location>
        <begin position="21"/>
        <end position="40"/>
    </location>
</feature>
<feature type="transmembrane region" description="Helical" evidence="6">
    <location>
        <begin position="251"/>
        <end position="272"/>
    </location>
</feature>
<dbReference type="Proteomes" id="UP000675664">
    <property type="component" value="Unassembled WGS sequence"/>
</dbReference>